<dbReference type="AlphaFoldDB" id="A0A3S0ZPU0"/>
<gene>
    <name evidence="1" type="ORF">EJP67_18590</name>
</gene>
<dbReference type="EMBL" id="RXFT01000007">
    <property type="protein sequence ID" value="RUR69070.1"/>
    <property type="molecule type" value="Genomic_DNA"/>
</dbReference>
<dbReference type="Proteomes" id="UP000281118">
    <property type="component" value="Unassembled WGS sequence"/>
</dbReference>
<dbReference type="Pfam" id="PF20911">
    <property type="entry name" value="GP7"/>
    <property type="match status" value="1"/>
</dbReference>
<protein>
    <recommendedName>
        <fullName evidence="3">Phage capsid protein</fullName>
    </recommendedName>
</protein>
<sequence>MATLPSRAGAVTLTDWAKSIDPDGKTAKVAELLTQTNEVLLDMPFIEGNLPTGHRASIRTGLPTATWRKLYGGVPATKSTRAQVDDTCGMLEDRSEVDKDLADLNGNTNDFRLSEAQAHIEGINQGFCDTLIYGDQTINEERFTGLAPRYSLLSAGNGKNIVDAGGSSTDNTSVWLVVWGPQTITGIFPKGSKAGLIHQDLGEIDAFEAGTQNRYRAYADRWQWKGGLHVKDWRYAVRIANIDVSDLVGQTGTQAPTAATALVKVMVRAMSRIPMMGMGRPVFYANRTVKEFLSIAALDKSQNALAIQPALQQYGTIAPGSLGNGTLTFLGVPVRTVDRLLETEARVV</sequence>
<accession>A0A3S0ZPU0</accession>
<evidence type="ECO:0000313" key="2">
    <source>
        <dbReference type="Proteomes" id="UP000281118"/>
    </source>
</evidence>
<dbReference type="NCBIfam" id="NF045672">
    <property type="entry name" value="MCP_gp7_epsi_15"/>
    <property type="match status" value="1"/>
</dbReference>
<comment type="caution">
    <text evidence="1">The sequence shown here is derived from an EMBL/GenBank/DDBJ whole genome shotgun (WGS) entry which is preliminary data.</text>
</comment>
<evidence type="ECO:0000313" key="1">
    <source>
        <dbReference type="EMBL" id="RUR69070.1"/>
    </source>
</evidence>
<name>A0A3S0ZPU0_9BURK</name>
<dbReference type="InterPro" id="IPR048813">
    <property type="entry name" value="GP7-like"/>
</dbReference>
<proteinExistence type="predicted"/>
<organism evidence="1 2">
    <name type="scientific">Variovorax guangxiensis</name>
    <dbReference type="NCBI Taxonomy" id="1775474"/>
    <lineage>
        <taxon>Bacteria</taxon>
        <taxon>Pseudomonadati</taxon>
        <taxon>Pseudomonadota</taxon>
        <taxon>Betaproteobacteria</taxon>
        <taxon>Burkholderiales</taxon>
        <taxon>Comamonadaceae</taxon>
        <taxon>Variovorax</taxon>
    </lineage>
</organism>
<dbReference type="RefSeq" id="WP_126023184.1">
    <property type="nucleotide sequence ID" value="NZ_RXFT01000007.1"/>
</dbReference>
<evidence type="ECO:0008006" key="3">
    <source>
        <dbReference type="Google" id="ProtNLM"/>
    </source>
</evidence>
<reference evidence="1 2" key="1">
    <citation type="submission" date="2018-12" db="EMBL/GenBank/DDBJ databases">
        <title>The genome sequences of Variovorax guangxiensis DSM 27352.</title>
        <authorList>
            <person name="Gao J."/>
            <person name="Sun J."/>
        </authorList>
    </citation>
    <scope>NUCLEOTIDE SEQUENCE [LARGE SCALE GENOMIC DNA]</scope>
    <source>
        <strain evidence="1 2">DSM 27352</strain>
    </source>
</reference>
<dbReference type="OrthoDB" id="1630256at2"/>